<proteinExistence type="predicted"/>
<dbReference type="EMBL" id="ML208277">
    <property type="protein sequence ID" value="TFK73302.1"/>
    <property type="molecule type" value="Genomic_DNA"/>
</dbReference>
<evidence type="ECO:0000313" key="1">
    <source>
        <dbReference type="EMBL" id="TFK73302.1"/>
    </source>
</evidence>
<name>A0ACD3B6J1_9AGAR</name>
<reference evidence="1 2" key="1">
    <citation type="journal article" date="2019" name="Nat. Ecol. Evol.">
        <title>Megaphylogeny resolves global patterns of mushroom evolution.</title>
        <authorList>
            <person name="Varga T."/>
            <person name="Krizsan K."/>
            <person name="Foldi C."/>
            <person name="Dima B."/>
            <person name="Sanchez-Garcia M."/>
            <person name="Sanchez-Ramirez S."/>
            <person name="Szollosi G.J."/>
            <person name="Szarkandi J.G."/>
            <person name="Papp V."/>
            <person name="Albert L."/>
            <person name="Andreopoulos W."/>
            <person name="Angelini C."/>
            <person name="Antonin V."/>
            <person name="Barry K.W."/>
            <person name="Bougher N.L."/>
            <person name="Buchanan P."/>
            <person name="Buyck B."/>
            <person name="Bense V."/>
            <person name="Catcheside P."/>
            <person name="Chovatia M."/>
            <person name="Cooper J."/>
            <person name="Damon W."/>
            <person name="Desjardin D."/>
            <person name="Finy P."/>
            <person name="Geml J."/>
            <person name="Haridas S."/>
            <person name="Hughes K."/>
            <person name="Justo A."/>
            <person name="Karasinski D."/>
            <person name="Kautmanova I."/>
            <person name="Kiss B."/>
            <person name="Kocsube S."/>
            <person name="Kotiranta H."/>
            <person name="LaButti K.M."/>
            <person name="Lechner B.E."/>
            <person name="Liimatainen K."/>
            <person name="Lipzen A."/>
            <person name="Lukacs Z."/>
            <person name="Mihaltcheva S."/>
            <person name="Morgado L.N."/>
            <person name="Niskanen T."/>
            <person name="Noordeloos M.E."/>
            <person name="Ohm R.A."/>
            <person name="Ortiz-Santana B."/>
            <person name="Ovrebo C."/>
            <person name="Racz N."/>
            <person name="Riley R."/>
            <person name="Savchenko A."/>
            <person name="Shiryaev A."/>
            <person name="Soop K."/>
            <person name="Spirin V."/>
            <person name="Szebenyi C."/>
            <person name="Tomsovsky M."/>
            <person name="Tulloss R.E."/>
            <person name="Uehling J."/>
            <person name="Grigoriev I.V."/>
            <person name="Vagvolgyi C."/>
            <person name="Papp T."/>
            <person name="Martin F.M."/>
            <person name="Miettinen O."/>
            <person name="Hibbett D.S."/>
            <person name="Nagy L.G."/>
        </authorList>
    </citation>
    <scope>NUCLEOTIDE SEQUENCE [LARGE SCALE GENOMIC DNA]</scope>
    <source>
        <strain evidence="1 2">NL-1719</strain>
    </source>
</reference>
<dbReference type="Proteomes" id="UP000308600">
    <property type="component" value="Unassembled WGS sequence"/>
</dbReference>
<organism evidence="1 2">
    <name type="scientific">Pluteus cervinus</name>
    <dbReference type="NCBI Taxonomy" id="181527"/>
    <lineage>
        <taxon>Eukaryota</taxon>
        <taxon>Fungi</taxon>
        <taxon>Dikarya</taxon>
        <taxon>Basidiomycota</taxon>
        <taxon>Agaricomycotina</taxon>
        <taxon>Agaricomycetes</taxon>
        <taxon>Agaricomycetidae</taxon>
        <taxon>Agaricales</taxon>
        <taxon>Pluteineae</taxon>
        <taxon>Pluteaceae</taxon>
        <taxon>Pluteus</taxon>
    </lineage>
</organism>
<evidence type="ECO:0000313" key="2">
    <source>
        <dbReference type="Proteomes" id="UP000308600"/>
    </source>
</evidence>
<keyword evidence="2" id="KW-1185">Reference proteome</keyword>
<sequence>MDAMAASQPRFKKELVIPQEILELVVENLGDDEVSLSAFSLVSRIFLSACRVHRFRHLTFANPLAEDRFHAYKQCLALRKLATEAPDLLRHTRRLTLILERPLGNDPSLPWIIERLRCLSSLRLLSGSVEPVIEWDSFSPELQQALQVLFRRSPTIHSLVIRSYENVPVEILRGATSLKHMAFNYTSWSPDPSISPNFASEDLARPTSLRVAGYARNGERRTEMFMEPPKSLFSVEALVELEVVWTERMGLQFESIFGPCLRSLQSLSVEFVAGAHESVPVNLSRLSSLRVWKATVSFSRLAAFFRSLLRRRAGTPEGSAFDEYNTMIASLKTVEPNFSKLELFYLKVTADNSVDTIHWGELDDMIARLNRAHPLQTVTIDFHCPPTYPSGSQTGPTIRTHLPLVDALGILVVQTRFD</sequence>
<accession>A0ACD3B6J1</accession>
<gene>
    <name evidence="1" type="ORF">BDN72DRAFT_894132</name>
</gene>
<protein>
    <submittedName>
        <fullName evidence="1">Uncharacterized protein</fullName>
    </submittedName>
</protein>